<accession>A0A059BT54</accession>
<dbReference type="EMBL" id="KK198758">
    <property type="protein sequence ID" value="KCW69126.1"/>
    <property type="molecule type" value="Genomic_DNA"/>
</dbReference>
<gene>
    <name evidence="1" type="ORF">EUGRSUZ_F02665</name>
</gene>
<protein>
    <submittedName>
        <fullName evidence="1">Uncharacterized protein</fullName>
    </submittedName>
</protein>
<reference evidence="1" key="1">
    <citation type="submission" date="2013-07" db="EMBL/GenBank/DDBJ databases">
        <title>The genome of Eucalyptus grandis.</title>
        <authorList>
            <person name="Schmutz J."/>
            <person name="Hayes R."/>
            <person name="Myburg A."/>
            <person name="Tuskan G."/>
            <person name="Grattapaglia D."/>
            <person name="Rokhsar D.S."/>
        </authorList>
    </citation>
    <scope>NUCLEOTIDE SEQUENCE</scope>
    <source>
        <tissue evidence="1">Leaf extractions</tissue>
    </source>
</reference>
<proteinExistence type="predicted"/>
<dbReference type="InParanoid" id="A0A059BT54"/>
<name>A0A059BT54_EUCGR</name>
<dbReference type="Gramene" id="KCW69126">
    <property type="protein sequence ID" value="KCW69126"/>
    <property type="gene ID" value="EUGRSUZ_F02665"/>
</dbReference>
<dbReference type="AlphaFoldDB" id="A0A059BT54"/>
<sequence length="115" mass="12875">MKAINRGTICLLTVQFPGIYGAGFYNRVEFPVRSETGLTGFLGLVNIFKGKSLECLSLKIACNSCINNIWRARNLALHQSRSCWLIPFIRVSLPKALPYTALLGRYSNKSPRPKN</sequence>
<organism evidence="1">
    <name type="scientific">Eucalyptus grandis</name>
    <name type="common">Flooded gum</name>
    <dbReference type="NCBI Taxonomy" id="71139"/>
    <lineage>
        <taxon>Eukaryota</taxon>
        <taxon>Viridiplantae</taxon>
        <taxon>Streptophyta</taxon>
        <taxon>Embryophyta</taxon>
        <taxon>Tracheophyta</taxon>
        <taxon>Spermatophyta</taxon>
        <taxon>Magnoliopsida</taxon>
        <taxon>eudicotyledons</taxon>
        <taxon>Gunneridae</taxon>
        <taxon>Pentapetalae</taxon>
        <taxon>rosids</taxon>
        <taxon>malvids</taxon>
        <taxon>Myrtales</taxon>
        <taxon>Myrtaceae</taxon>
        <taxon>Myrtoideae</taxon>
        <taxon>Eucalypteae</taxon>
        <taxon>Eucalyptus</taxon>
    </lineage>
</organism>
<evidence type="ECO:0000313" key="1">
    <source>
        <dbReference type="EMBL" id="KCW69126.1"/>
    </source>
</evidence>